<dbReference type="Gene3D" id="3.20.20.60">
    <property type="entry name" value="Phosphoenolpyruvate-binding domains"/>
    <property type="match status" value="1"/>
</dbReference>
<dbReference type="InterPro" id="IPR012698">
    <property type="entry name" value="PEnolPyrv_PMutase_core"/>
</dbReference>
<comment type="similarity">
    <text evidence="4">Belongs to the isocitrate lyase/PEP mutase superfamily. PEP mutase family.</text>
</comment>
<dbReference type="EC" id="5.4.2.9" evidence="3"/>
<dbReference type="eggNOG" id="COG2513">
    <property type="taxonomic scope" value="Bacteria"/>
</dbReference>
<accession>A0A0H3L3Z0</accession>
<dbReference type="SUPFAM" id="SSF51621">
    <property type="entry name" value="Phosphoenolpyruvate/pyruvate domain"/>
    <property type="match status" value="1"/>
</dbReference>
<evidence type="ECO:0000313" key="5">
    <source>
        <dbReference type="EMBL" id="BAK12602.1"/>
    </source>
</evidence>
<dbReference type="KEGG" id="paj:PAJ_2522"/>
<proteinExistence type="inferred from homology"/>
<dbReference type="CDD" id="cd00377">
    <property type="entry name" value="ICL_PEPM"/>
    <property type="match status" value="1"/>
</dbReference>
<keyword evidence="2" id="KW-0413">Isomerase</keyword>
<sequence length="269" mass="29737">MEAHNGLSAKIVEEEGFKAVWASGLSISTSLGLRDRNEVSWTQVIDVLEYMADSINIPILVDGDTGHGDFNNVRRFVKKLGQRNIGGVCFEDKQFPKTNSFLGENQELASIPEFTGKIKAAIDTREHDDFCIIARTEALISGLGMSEALKRAEAYHAAGADAILVHSKKSTADEISGFMREWDNRCPIVIVPTKYFDTPVSLFEDIGISTVIWANHNLRSAITSMRETTRQIYRDKSIKAAEGNIASLAEVFSLVNMDEIDAAEKKYSA</sequence>
<dbReference type="Pfam" id="PF13714">
    <property type="entry name" value="PEP_mutase"/>
    <property type="match status" value="1"/>
</dbReference>
<evidence type="ECO:0000256" key="1">
    <source>
        <dbReference type="ARBA" id="ARBA00022723"/>
    </source>
</evidence>
<dbReference type="NCBIfam" id="TIGR02320">
    <property type="entry name" value="PEP_mutase"/>
    <property type="match status" value="1"/>
</dbReference>
<dbReference type="InterPro" id="IPR015813">
    <property type="entry name" value="Pyrv/PenolPyrv_kinase-like_dom"/>
</dbReference>
<dbReference type="HOGENOM" id="CLU_027389_0_0_6"/>
<protein>
    <recommendedName>
        <fullName evidence="3">phosphoenolpyruvate mutase</fullName>
        <ecNumber evidence="3">5.4.2.9</ecNumber>
    </recommendedName>
</protein>
<evidence type="ECO:0000256" key="3">
    <source>
        <dbReference type="ARBA" id="ARBA00024063"/>
    </source>
</evidence>
<dbReference type="PATRIC" id="fig|932677.3.peg.2936"/>
<dbReference type="GO" id="GO:0050188">
    <property type="term" value="F:phosphoenolpyruvate mutase activity"/>
    <property type="evidence" value="ECO:0007669"/>
    <property type="project" value="UniProtKB-EC"/>
</dbReference>
<dbReference type="EMBL" id="AP012032">
    <property type="protein sequence ID" value="BAK12602.1"/>
    <property type="molecule type" value="Genomic_DNA"/>
</dbReference>
<dbReference type="PANTHER" id="PTHR42905">
    <property type="entry name" value="PHOSPHOENOLPYRUVATE CARBOXYLASE"/>
    <property type="match status" value="1"/>
</dbReference>
<dbReference type="PANTHER" id="PTHR42905:SF7">
    <property type="entry name" value="PHOSPHOENOLPYRUVATE PHOSPHOMUTASE"/>
    <property type="match status" value="1"/>
</dbReference>
<evidence type="ECO:0000313" key="6">
    <source>
        <dbReference type="Proteomes" id="UP000006690"/>
    </source>
</evidence>
<gene>
    <name evidence="5" type="ordered locus">PAJ_2522</name>
</gene>
<evidence type="ECO:0000256" key="4">
    <source>
        <dbReference type="ARBA" id="ARBA00038455"/>
    </source>
</evidence>
<name>A0A0H3L3Z0_PANAA</name>
<dbReference type="InterPro" id="IPR039556">
    <property type="entry name" value="ICL/PEPM"/>
</dbReference>
<dbReference type="InterPro" id="IPR040442">
    <property type="entry name" value="Pyrv_kinase-like_dom_sf"/>
</dbReference>
<evidence type="ECO:0000256" key="2">
    <source>
        <dbReference type="ARBA" id="ARBA00023235"/>
    </source>
</evidence>
<dbReference type="AlphaFoldDB" id="A0A0H3L3Z0"/>
<keyword evidence="1" id="KW-0479">Metal-binding</keyword>
<dbReference type="GO" id="GO:0046872">
    <property type="term" value="F:metal ion binding"/>
    <property type="evidence" value="ECO:0007669"/>
    <property type="project" value="UniProtKB-KW"/>
</dbReference>
<dbReference type="Proteomes" id="UP000006690">
    <property type="component" value="Chromosome"/>
</dbReference>
<organism evidence="5 6">
    <name type="scientific">Pantoea ananatis (strain AJ13355)</name>
    <dbReference type="NCBI Taxonomy" id="932677"/>
    <lineage>
        <taxon>Bacteria</taxon>
        <taxon>Pseudomonadati</taxon>
        <taxon>Pseudomonadota</taxon>
        <taxon>Gammaproteobacteria</taxon>
        <taxon>Enterobacterales</taxon>
        <taxon>Erwiniaceae</taxon>
        <taxon>Pantoea</taxon>
    </lineage>
</organism>
<reference evidence="6" key="1">
    <citation type="journal article" date="2012" name="Appl. Microbiol. Biotechnol.">
        <title>The complete genome sequence of Pantoea ananatis AJ13355, an organism with great biotechnological potential.</title>
        <authorList>
            <person name="Hara Y."/>
            <person name="Kadotani N."/>
            <person name="Izui H."/>
            <person name="Katashkina J.I."/>
            <person name="Kuvaeva T.M."/>
            <person name="Andreeva I.G."/>
            <person name="Golubeva L.I."/>
            <person name="Malko D.B."/>
            <person name="Makeev V.J."/>
            <person name="Mashko S.V."/>
            <person name="Kozlov Y.I."/>
        </authorList>
    </citation>
    <scope>NUCLEOTIDE SEQUENCE [LARGE SCALE GENOMIC DNA]</scope>
    <source>
        <strain evidence="6">AJ13355</strain>
    </source>
</reference>